<sequence>MMNKKHAIMNNPLIGTRISLCMFMKQSTIYSRQIADWGLETGDWRSVISLYFLAKYLMLKSEILNTHAKLRKGEPRII</sequence>
<evidence type="ECO:0000313" key="1">
    <source>
        <dbReference type="EMBL" id="SOH03811.1"/>
    </source>
</evidence>
<dbReference type="EMBL" id="LT934425">
    <property type="protein sequence ID" value="SOH03811.1"/>
    <property type="molecule type" value="Genomic_DNA"/>
</dbReference>
<name>A0A2C9CDN2_KUEST</name>
<reference evidence="2" key="1">
    <citation type="submission" date="2017-10" db="EMBL/GenBank/DDBJ databases">
        <authorList>
            <person name="Frank J."/>
        </authorList>
    </citation>
    <scope>NUCLEOTIDE SEQUENCE [LARGE SCALE GENOMIC DNA]</scope>
</reference>
<organism evidence="1 2">
    <name type="scientific">Kuenenia stuttgartiensis</name>
    <dbReference type="NCBI Taxonomy" id="174633"/>
    <lineage>
        <taxon>Bacteria</taxon>
        <taxon>Pseudomonadati</taxon>
        <taxon>Planctomycetota</taxon>
        <taxon>Candidatus Brocadiia</taxon>
        <taxon>Candidatus Brocadiales</taxon>
        <taxon>Candidatus Brocadiaceae</taxon>
        <taxon>Candidatus Kuenenia</taxon>
    </lineage>
</organism>
<protein>
    <submittedName>
        <fullName evidence="1">Uncharacterized protein</fullName>
    </submittedName>
</protein>
<proteinExistence type="predicted"/>
<accession>A0A2C9CDN2</accession>
<dbReference type="Proteomes" id="UP000221734">
    <property type="component" value="Chromosome Kuenenia_stuttgartiensis_MBR1"/>
</dbReference>
<dbReference type="KEGG" id="kst:KSMBR1_1309"/>
<evidence type="ECO:0000313" key="2">
    <source>
        <dbReference type="Proteomes" id="UP000221734"/>
    </source>
</evidence>
<dbReference type="AlphaFoldDB" id="A0A2C9CDN2"/>
<keyword evidence="2" id="KW-1185">Reference proteome</keyword>
<gene>
    <name evidence="1" type="ORF">KSMBR1_1309</name>
</gene>